<organism evidence="4 5">
    <name type="scientific">Shewanella maritima</name>
    <dbReference type="NCBI Taxonomy" id="2520507"/>
    <lineage>
        <taxon>Bacteria</taxon>
        <taxon>Pseudomonadati</taxon>
        <taxon>Pseudomonadota</taxon>
        <taxon>Gammaproteobacteria</taxon>
        <taxon>Alteromonadales</taxon>
        <taxon>Shewanellaceae</taxon>
        <taxon>Shewanella</taxon>
    </lineage>
</organism>
<keyword evidence="2" id="KW-0472">Membrane</keyword>
<evidence type="ECO:0000313" key="4">
    <source>
        <dbReference type="EMBL" id="QBF82772.1"/>
    </source>
</evidence>
<dbReference type="PANTHER" id="PTHR38690:SF1">
    <property type="entry name" value="PROTEASE"/>
    <property type="match status" value="1"/>
</dbReference>
<evidence type="ECO:0000313" key="5">
    <source>
        <dbReference type="Proteomes" id="UP000291106"/>
    </source>
</evidence>
<dbReference type="AlphaFoldDB" id="A0A411PHB2"/>
<proteinExistence type="predicted"/>
<keyword evidence="2" id="KW-0812">Transmembrane</keyword>
<feature type="region of interest" description="Disordered" evidence="1">
    <location>
        <begin position="965"/>
        <end position="1005"/>
    </location>
</feature>
<feature type="domain" description="YhdP central" evidence="3">
    <location>
        <begin position="16"/>
        <end position="909"/>
    </location>
</feature>
<dbReference type="KEGG" id="smai:EXU30_08775"/>
<feature type="domain" description="YhdP central" evidence="3">
    <location>
        <begin position="953"/>
        <end position="1113"/>
    </location>
</feature>
<dbReference type="InterPro" id="IPR011836">
    <property type="entry name" value="YhdP"/>
</dbReference>
<dbReference type="InterPro" id="IPR025263">
    <property type="entry name" value="YhdP_central"/>
</dbReference>
<dbReference type="Proteomes" id="UP000291106">
    <property type="component" value="Chromosome"/>
</dbReference>
<feature type="transmembrane region" description="Helical" evidence="2">
    <location>
        <begin position="21"/>
        <end position="42"/>
    </location>
</feature>
<reference evidence="4 5" key="1">
    <citation type="submission" date="2019-02" db="EMBL/GenBank/DDBJ databases">
        <title>Shewanella sp. D4-2 isolated from Dokdo Island.</title>
        <authorList>
            <person name="Baek K."/>
        </authorList>
    </citation>
    <scope>NUCLEOTIDE SEQUENCE [LARGE SCALE GENOMIC DNA]</scope>
    <source>
        <strain evidence="4 5">D4-2</strain>
    </source>
</reference>
<gene>
    <name evidence="4" type="ORF">EXU30_08775</name>
</gene>
<evidence type="ECO:0000256" key="1">
    <source>
        <dbReference type="SAM" id="MobiDB-lite"/>
    </source>
</evidence>
<keyword evidence="2" id="KW-1133">Transmembrane helix</keyword>
<dbReference type="EMBL" id="CP036200">
    <property type="protein sequence ID" value="QBF82772.1"/>
    <property type="molecule type" value="Genomic_DNA"/>
</dbReference>
<dbReference type="OrthoDB" id="9762238at2"/>
<evidence type="ECO:0000256" key="2">
    <source>
        <dbReference type="SAM" id="Phobius"/>
    </source>
</evidence>
<protein>
    <submittedName>
        <fullName evidence="4">TIGR02099 family protein</fullName>
    </submittedName>
</protein>
<dbReference type="PANTHER" id="PTHR38690">
    <property type="entry name" value="PROTEASE-RELATED"/>
    <property type="match status" value="1"/>
</dbReference>
<evidence type="ECO:0000259" key="3">
    <source>
        <dbReference type="Pfam" id="PF13116"/>
    </source>
</evidence>
<dbReference type="Pfam" id="PF13116">
    <property type="entry name" value="YhdP"/>
    <property type="match status" value="2"/>
</dbReference>
<name>A0A411PHB2_9GAMM</name>
<accession>A0A411PHB2</accession>
<keyword evidence="5" id="KW-1185">Reference proteome</keyword>
<dbReference type="NCBIfam" id="TIGR02099">
    <property type="entry name" value="YhdP family protein"/>
    <property type="match status" value="1"/>
</dbReference>
<sequence>MRRGNGIVSNSRLGTVNRICWRFIAVALVLFALLVSLIRGLLPQLTEVRNEIVTYLYEQYQLEVQLGEISAKWQAYGPALSVHNLVLPQQDNLPMTIVAKDVHFKLDFWDSLMTASPQIETVNFDGLQVALNLDELKQLSSNSKTSSDLDWLYALLLEQLDHFSLTDASLQLYSSQHQFRPIFIDNLQWLNSPNSHRGQGVIHVDENASENELLSISVDLTGNGYQPDTVAGELYVAASSLDLGEWASRREDPLLDLKHIEFEGVINLEAWVGFGERKIQDALLTFKPSWLKWGTETEPHRLDIQSGSITWQPQENGWRLDSHQLNFVTNDEPWQPLHLAVNYQQGELFANINEISVEHFTPLLPLIPGIWQQEVETWHYVNPQGTIGPIQLYKPQNDGLRAAVKINDISWSAHQKIPGLKPIDLSLNWAANKLSFTLPEQNYAIDFSNNFRQALNFDGKLLRGHFDADNMRLNVPALELANPDISIQAGVVLDLAERTHMALAANVQITDVAMASKYFPLQAMDDSLVEYLESGLIAGQIPDATVVWNGYFDQFPYDDKAGVFQAAFTLDDAIYKFQPDWPAVTELNLSALFENAGMHLKVNKGLLGEVPADGAIVDIERFNLTSVLTVDADLSADAQAATAVIQQSPLADSVGETLAVIQIHDNIRTQLDLMIPLYAGASPVSKGVVTFEDNPVYIAQPGMQLERVTGQISFVDEAVQGQEVVAQLYNQPLQFSFSTEKQNRNMALNVDLQGRWDLQTLPDEFTNPLSEFYQGSLEWDGNVLMIFDPQGYTLQVQVASDLIGTEFNAPAPFAKDAQTPKVLEAQLVGDNVNTTLSVNLANQAEFWGEFTTESGDDLAHYDIMLGRRFKLGDQLLKRDGHINIDLPQAELTQWLPIITSFASQQAEVAVESEFTREDDGIDEPQALEIAAAKQVVNQLNQGTQEIAQQNLALDDNGQVSRDSIQLPQRADDSVQVKKPPVVSEARSLANTNSNPLGPKKPRSLFPPLKQIDASIDTLDVMGQNFDQLTLVARPQDQIWRFDIQAEQFVGSIDFFPQWREQGLKIVAQKLHLNPEMRDSANAEFTAKEMLESVPTLAVDVDDFRLFDIPLGILCCKAILMSRVIVSKH</sequence>